<accession>A0A9X2IXS6</accession>
<dbReference type="InterPro" id="IPR005471">
    <property type="entry name" value="Tscrpt_reg_IclR_N"/>
</dbReference>
<dbReference type="InterPro" id="IPR036390">
    <property type="entry name" value="WH_DNA-bd_sf"/>
</dbReference>
<reference evidence="2" key="1">
    <citation type="submission" date="2022-06" db="EMBL/GenBank/DDBJ databases">
        <title>Novel species in genus nocardia.</title>
        <authorList>
            <person name="Li F."/>
        </authorList>
    </citation>
    <scope>NUCLEOTIDE SEQUENCE</scope>
    <source>
        <strain evidence="2">CDC141</strain>
    </source>
</reference>
<protein>
    <submittedName>
        <fullName evidence="2">MarR family transcriptional regulator</fullName>
    </submittedName>
</protein>
<dbReference type="EMBL" id="JAMRXG010000006">
    <property type="protein sequence ID" value="MCM6774954.1"/>
    <property type="molecule type" value="Genomic_DNA"/>
</dbReference>
<dbReference type="Proteomes" id="UP001139157">
    <property type="component" value="Unassembled WGS sequence"/>
</dbReference>
<dbReference type="Gene3D" id="1.10.10.10">
    <property type="entry name" value="Winged helix-like DNA-binding domain superfamily/Winged helix DNA-binding domain"/>
    <property type="match status" value="1"/>
</dbReference>
<comment type="caution">
    <text evidence="2">The sequence shown here is derived from an EMBL/GenBank/DDBJ whole genome shotgun (WGS) entry which is preliminary data.</text>
</comment>
<evidence type="ECO:0000313" key="3">
    <source>
        <dbReference type="Proteomes" id="UP001139157"/>
    </source>
</evidence>
<dbReference type="SUPFAM" id="SSF46785">
    <property type="entry name" value="Winged helix' DNA-binding domain"/>
    <property type="match status" value="1"/>
</dbReference>
<keyword evidence="3" id="KW-1185">Reference proteome</keyword>
<dbReference type="AlphaFoldDB" id="A0A9X2IXS6"/>
<dbReference type="Pfam" id="PF09339">
    <property type="entry name" value="HTH_IclR"/>
    <property type="match status" value="1"/>
</dbReference>
<feature type="domain" description="HTH iclR-type" evidence="1">
    <location>
        <begin position="8"/>
        <end position="49"/>
    </location>
</feature>
<dbReference type="InterPro" id="IPR036388">
    <property type="entry name" value="WH-like_DNA-bd_sf"/>
</dbReference>
<proteinExistence type="predicted"/>
<dbReference type="GO" id="GO:0003700">
    <property type="term" value="F:DNA-binding transcription factor activity"/>
    <property type="evidence" value="ECO:0007669"/>
    <property type="project" value="InterPro"/>
</dbReference>
<evidence type="ECO:0000259" key="1">
    <source>
        <dbReference type="Pfam" id="PF09339"/>
    </source>
</evidence>
<sequence>MRTTAESAVLAVLAPGGRLTAQQISNEAQLPPRSARRAIATLAARGLIVATPSSRWLLSRRGHALCASRTGRCGQ</sequence>
<evidence type="ECO:0000313" key="2">
    <source>
        <dbReference type="EMBL" id="MCM6774954.1"/>
    </source>
</evidence>
<gene>
    <name evidence="2" type="ORF">NDR86_15875</name>
</gene>
<organism evidence="2 3">
    <name type="scientific">Nocardia pulmonis</name>
    <dbReference type="NCBI Taxonomy" id="2951408"/>
    <lineage>
        <taxon>Bacteria</taxon>
        <taxon>Bacillati</taxon>
        <taxon>Actinomycetota</taxon>
        <taxon>Actinomycetes</taxon>
        <taxon>Mycobacteriales</taxon>
        <taxon>Nocardiaceae</taxon>
        <taxon>Nocardia</taxon>
    </lineage>
</organism>
<name>A0A9X2IXS6_9NOCA</name>
<dbReference type="RefSeq" id="WP_251912868.1">
    <property type="nucleotide sequence ID" value="NZ_JAMRXG010000006.1"/>
</dbReference>